<proteinExistence type="predicted"/>
<name>A0A418AHC3_9STRA</name>
<feature type="compositionally biased region" description="Polar residues" evidence="1">
    <location>
        <begin position="167"/>
        <end position="179"/>
    </location>
</feature>
<evidence type="ECO:0000256" key="1">
    <source>
        <dbReference type="SAM" id="MobiDB-lite"/>
    </source>
</evidence>
<dbReference type="AlphaFoldDB" id="A0A418AHC3"/>
<dbReference type="EMBL" id="QUSY01002463">
    <property type="protein sequence ID" value="RHY21130.1"/>
    <property type="molecule type" value="Genomic_DNA"/>
</dbReference>
<feature type="compositionally biased region" description="Basic and acidic residues" evidence="1">
    <location>
        <begin position="356"/>
        <end position="375"/>
    </location>
</feature>
<gene>
    <name evidence="2" type="ORF">DYB32_009885</name>
</gene>
<feature type="non-terminal residue" evidence="2">
    <location>
        <position position="630"/>
    </location>
</feature>
<sequence length="630" mass="68790">MNGWTNMSTKKTRAVVDEVEKVEALGRQVMASFAAASKLVDELQDQSSRTKALALGFAKANSDGVATTKSSSGTDSTSRDIERFVTWIEATFQTRNARGLRELAAAFADKDQDKVNRFVGGDENVTIFSVPLDSKLVESAFAGVGAPATSPEASSNVTVVHGMALTRHSQPASPTASTKPTKRRTSKSDDRIAQATPTPSAKKPKLIVDVPVPGATSTLNRTNRTKSPQQVALLRKRRARAVAPGSLTSFDEDTKHERINPAAQPPTFEVRRRPSERGAAALSNIVRREQDAKLRGLNDERDRSAAPSAPVGVPTLDEDGPTDKNSGTPAAETPAPVPDGRRRPSERGAAAVSNFLRRERDKKLRVLNDEPDTTKPKPTKPKQTANDTITNYVGAPKGQPNKHVIHVGAAIMPAPGSGGVKATYDAVLKTKPWLKWSQHFHTFLPTGQRGRMAWSASLSSFFEQHAFAMWSQFFLMDHVRSKDMQDQYDRALHACFRLVHRLHTLEGDDVFKFLLRTPHPAWPTFLATPISLAAMPPADAIAYIKAQANSRFPRSPTPSTYEPMQVLKEMVKAKPCVLEEALIPVDFAPNLLARLEADATYDFDDCPYIGVTMFGEDAPAHLVDGEYSTP</sequence>
<reference evidence="2 3" key="1">
    <citation type="submission" date="2018-08" db="EMBL/GenBank/DDBJ databases">
        <title>Aphanomyces genome sequencing and annotation.</title>
        <authorList>
            <person name="Minardi D."/>
            <person name="Oidtmann B."/>
            <person name="Van Der Giezen M."/>
            <person name="Studholme D.J."/>
        </authorList>
    </citation>
    <scope>NUCLEOTIDE SEQUENCE [LARGE SCALE GENOMIC DNA]</scope>
    <source>
        <strain evidence="2 3">NJM0002</strain>
    </source>
</reference>
<dbReference type="Proteomes" id="UP000285060">
    <property type="component" value="Unassembled WGS sequence"/>
</dbReference>
<feature type="region of interest" description="Disordered" evidence="1">
    <location>
        <begin position="165"/>
        <end position="386"/>
    </location>
</feature>
<evidence type="ECO:0000313" key="2">
    <source>
        <dbReference type="EMBL" id="RHY21130.1"/>
    </source>
</evidence>
<protein>
    <submittedName>
        <fullName evidence="2">Uncharacterized protein</fullName>
    </submittedName>
</protein>
<organism evidence="2 3">
    <name type="scientific">Aphanomyces invadans</name>
    <dbReference type="NCBI Taxonomy" id="157072"/>
    <lineage>
        <taxon>Eukaryota</taxon>
        <taxon>Sar</taxon>
        <taxon>Stramenopiles</taxon>
        <taxon>Oomycota</taxon>
        <taxon>Saprolegniomycetes</taxon>
        <taxon>Saprolegniales</taxon>
        <taxon>Verrucalvaceae</taxon>
        <taxon>Aphanomyces</taxon>
    </lineage>
</organism>
<feature type="compositionally biased region" description="Polar residues" evidence="1">
    <location>
        <begin position="215"/>
        <end position="230"/>
    </location>
</feature>
<feature type="compositionally biased region" description="Basic and acidic residues" evidence="1">
    <location>
        <begin position="286"/>
        <end position="304"/>
    </location>
</feature>
<evidence type="ECO:0000313" key="3">
    <source>
        <dbReference type="Proteomes" id="UP000285060"/>
    </source>
</evidence>
<comment type="caution">
    <text evidence="2">The sequence shown here is derived from an EMBL/GenBank/DDBJ whole genome shotgun (WGS) entry which is preliminary data.</text>
</comment>
<accession>A0A418AHC3</accession>
<keyword evidence="3" id="KW-1185">Reference proteome</keyword>
<dbReference type="VEuPathDB" id="FungiDB:H310_00459"/>